<dbReference type="EMBL" id="CAADJE010000022">
    <property type="protein sequence ID" value="VFS64346.1"/>
    <property type="molecule type" value="Genomic_DNA"/>
</dbReference>
<dbReference type="Proteomes" id="UP000345637">
    <property type="component" value="Unassembled WGS sequence"/>
</dbReference>
<proteinExistence type="predicted"/>
<evidence type="ECO:0000313" key="1">
    <source>
        <dbReference type="EMBL" id="VFS64346.1"/>
    </source>
</evidence>
<sequence length="78" mass="8761">MKINVYTTHDKLTGMTEATSDRVIWRNARLATLNPDDSQPYGLREGHALLVRNGRIEAIVPENDAPAGRSIDLWRQAC</sequence>
<dbReference type="AlphaFoldDB" id="A0A485AVW2"/>
<gene>
    <name evidence="1" type="ORF">NCTC12998_02566</name>
</gene>
<accession>A0A485AVW2</accession>
<dbReference type="Gene3D" id="2.30.40.10">
    <property type="entry name" value="Urease, subunit C, domain 1"/>
    <property type="match status" value="1"/>
</dbReference>
<organism evidence="1 2">
    <name type="scientific">Raoultella planticola</name>
    <name type="common">Klebsiella planticola</name>
    <dbReference type="NCBI Taxonomy" id="575"/>
    <lineage>
        <taxon>Bacteria</taxon>
        <taxon>Pseudomonadati</taxon>
        <taxon>Pseudomonadota</taxon>
        <taxon>Gammaproteobacteria</taxon>
        <taxon>Enterobacterales</taxon>
        <taxon>Enterobacteriaceae</taxon>
        <taxon>Klebsiella/Raoultella group</taxon>
        <taxon>Raoultella</taxon>
    </lineage>
</organism>
<reference evidence="1 2" key="1">
    <citation type="submission" date="2019-03" db="EMBL/GenBank/DDBJ databases">
        <authorList>
            <consortium name="Pathogen Informatics"/>
        </authorList>
    </citation>
    <scope>NUCLEOTIDE SEQUENCE [LARGE SCALE GENOMIC DNA]</scope>
    <source>
        <strain evidence="1 2">NCTC12998</strain>
    </source>
</reference>
<dbReference type="InterPro" id="IPR011059">
    <property type="entry name" value="Metal-dep_hydrolase_composite"/>
</dbReference>
<name>A0A485AVW2_RAOPL</name>
<evidence type="ECO:0000313" key="2">
    <source>
        <dbReference type="Proteomes" id="UP000345637"/>
    </source>
</evidence>
<protein>
    <submittedName>
        <fullName evidence="1">Uncharacterized protein</fullName>
    </submittedName>
</protein>
<dbReference type="GO" id="GO:0016810">
    <property type="term" value="F:hydrolase activity, acting on carbon-nitrogen (but not peptide) bonds"/>
    <property type="evidence" value="ECO:0007669"/>
    <property type="project" value="InterPro"/>
</dbReference>
<dbReference type="SUPFAM" id="SSF51338">
    <property type="entry name" value="Composite domain of metallo-dependent hydrolases"/>
    <property type="match status" value="1"/>
</dbReference>